<proteinExistence type="predicted"/>
<dbReference type="EMBL" id="AGQV01000006">
    <property type="protein sequence ID" value="EHH67772.1"/>
    <property type="molecule type" value="Genomic_DNA"/>
</dbReference>
<dbReference type="CDD" id="cd00371">
    <property type="entry name" value="HMA"/>
    <property type="match status" value="1"/>
</dbReference>
<accession>G6XKH6</accession>
<dbReference type="GO" id="GO:0046872">
    <property type="term" value="F:metal ion binding"/>
    <property type="evidence" value="ECO:0007669"/>
    <property type="project" value="UniProtKB-KW"/>
</dbReference>
<dbReference type="Pfam" id="PF00403">
    <property type="entry name" value="HMA"/>
    <property type="match status" value="1"/>
</dbReference>
<sequence length="68" mass="7408">MASTTFRIQGMSCTGCSSRLQKALEGVEGVEDAEVTLEPPQAVIQYDDMRVSPTQLQETVEEVGFDVV</sequence>
<dbReference type="Gene3D" id="3.30.70.100">
    <property type="match status" value="1"/>
</dbReference>
<evidence type="ECO:0000256" key="1">
    <source>
        <dbReference type="ARBA" id="ARBA00022723"/>
    </source>
</evidence>
<dbReference type="PROSITE" id="PS01047">
    <property type="entry name" value="HMA_1"/>
    <property type="match status" value="1"/>
</dbReference>
<dbReference type="PANTHER" id="PTHR46594">
    <property type="entry name" value="P-TYPE CATION-TRANSPORTING ATPASE"/>
    <property type="match status" value="1"/>
</dbReference>
<dbReference type="FunFam" id="3.30.70.100:FF:000001">
    <property type="entry name" value="ATPase copper transporting beta"/>
    <property type="match status" value="1"/>
</dbReference>
<keyword evidence="1" id="KW-0479">Metal-binding</keyword>
<dbReference type="eggNOG" id="COG2608">
    <property type="taxonomic scope" value="Bacteria"/>
</dbReference>
<dbReference type="PRINTS" id="PR00946">
    <property type="entry name" value="HGSCAVENGER"/>
</dbReference>
<gene>
    <name evidence="3" type="ORF">GMO_19920</name>
</gene>
<evidence type="ECO:0000313" key="3">
    <source>
        <dbReference type="EMBL" id="EHH67772.1"/>
    </source>
</evidence>
<dbReference type="PANTHER" id="PTHR46594:SF4">
    <property type="entry name" value="P-TYPE CATION-TRANSPORTING ATPASE"/>
    <property type="match status" value="1"/>
</dbReference>
<dbReference type="InterPro" id="IPR017969">
    <property type="entry name" value="Heavy-metal-associated_CS"/>
</dbReference>
<keyword evidence="4" id="KW-1185">Reference proteome</keyword>
<dbReference type="Proteomes" id="UP000004949">
    <property type="component" value="Unassembled WGS sequence"/>
</dbReference>
<evidence type="ECO:0000259" key="2">
    <source>
        <dbReference type="PROSITE" id="PS50846"/>
    </source>
</evidence>
<evidence type="ECO:0000313" key="4">
    <source>
        <dbReference type="Proteomes" id="UP000004949"/>
    </source>
</evidence>
<name>G6XKH6_9PROT</name>
<dbReference type="AlphaFoldDB" id="G6XKH6"/>
<dbReference type="InterPro" id="IPR001802">
    <property type="entry name" value="MerP/CopZ"/>
</dbReference>
<dbReference type="InterPro" id="IPR006121">
    <property type="entry name" value="HMA_dom"/>
</dbReference>
<dbReference type="PROSITE" id="PS50846">
    <property type="entry name" value="HMA_2"/>
    <property type="match status" value="1"/>
</dbReference>
<dbReference type="STRING" id="1088869.GMO_19920"/>
<dbReference type="RefSeq" id="WP_008852139.1">
    <property type="nucleotide sequence ID" value="NZ_AGQV01000006.1"/>
</dbReference>
<dbReference type="InterPro" id="IPR036163">
    <property type="entry name" value="HMA_dom_sf"/>
</dbReference>
<protein>
    <recommendedName>
        <fullName evidence="2">HMA domain-containing protein</fullName>
    </recommendedName>
</protein>
<organism evidence="3 4">
    <name type="scientific">Gluconobacter morbifer G707</name>
    <dbReference type="NCBI Taxonomy" id="1088869"/>
    <lineage>
        <taxon>Bacteria</taxon>
        <taxon>Pseudomonadati</taxon>
        <taxon>Pseudomonadota</taxon>
        <taxon>Alphaproteobacteria</taxon>
        <taxon>Acetobacterales</taxon>
        <taxon>Acetobacteraceae</taxon>
        <taxon>Gluconobacter</taxon>
    </lineage>
</organism>
<comment type="caution">
    <text evidence="3">The sequence shown here is derived from an EMBL/GenBank/DDBJ whole genome shotgun (WGS) entry which is preliminary data.</text>
</comment>
<dbReference type="PATRIC" id="fig|1088869.3.peg.1986"/>
<reference evidence="3 4" key="1">
    <citation type="submission" date="2011-10" db="EMBL/GenBank/DDBJ databases">
        <title>Genome sequence of Gluconobacter morbifer G707, isolated from Drosophila gut.</title>
        <authorList>
            <person name="Lee W.-J."/>
            <person name="Kim E.-K."/>
        </authorList>
    </citation>
    <scope>NUCLEOTIDE SEQUENCE [LARGE SCALE GENOMIC DNA]</scope>
    <source>
        <strain evidence="3 4">G707</strain>
    </source>
</reference>
<dbReference type="SUPFAM" id="SSF55008">
    <property type="entry name" value="HMA, heavy metal-associated domain"/>
    <property type="match status" value="1"/>
</dbReference>
<feature type="domain" description="HMA" evidence="2">
    <location>
        <begin position="2"/>
        <end position="68"/>
    </location>
</feature>